<dbReference type="EMBL" id="CP036528">
    <property type="protein sequence ID" value="QBK25442.1"/>
    <property type="molecule type" value="Genomic_DNA"/>
</dbReference>
<keyword evidence="2" id="KW-1185">Reference proteome</keyword>
<evidence type="ECO:0000313" key="2">
    <source>
        <dbReference type="Proteomes" id="UP000291151"/>
    </source>
</evidence>
<accession>A0A4P6UV40</accession>
<protein>
    <submittedName>
        <fullName evidence="1">Spore coat protein CotZ</fullName>
    </submittedName>
</protein>
<organism evidence="1 2">
    <name type="scientific">Ureibacillus thermophilus</name>
    <dbReference type="NCBI Taxonomy" id="367743"/>
    <lineage>
        <taxon>Bacteria</taxon>
        <taxon>Bacillati</taxon>
        <taxon>Bacillota</taxon>
        <taxon>Bacilli</taxon>
        <taxon>Bacillales</taxon>
        <taxon>Caryophanaceae</taxon>
        <taxon>Ureibacillus</taxon>
    </lineage>
</organism>
<gene>
    <name evidence="1" type="ORF">DKZ56_05990</name>
</gene>
<proteinExistence type="predicted"/>
<dbReference type="InterPro" id="IPR019593">
    <property type="entry name" value="Spore_coat_protein_Z/Y"/>
</dbReference>
<dbReference type="Pfam" id="PF10612">
    <property type="entry name" value="Spore-coat_CotZ"/>
    <property type="match status" value="1"/>
</dbReference>
<keyword evidence="1" id="KW-0167">Capsid protein</keyword>
<dbReference type="AlphaFoldDB" id="A0A4P6UV40"/>
<name>A0A4P6UV40_9BACL</name>
<keyword evidence="1" id="KW-0946">Virion</keyword>
<dbReference type="Proteomes" id="UP000291151">
    <property type="component" value="Chromosome"/>
</dbReference>
<dbReference type="KEGG" id="uth:DKZ56_05990"/>
<reference evidence="1 2" key="1">
    <citation type="submission" date="2019-02" db="EMBL/GenBank/DDBJ databases">
        <title>Ureibacillus thermophilus.</title>
        <authorList>
            <person name="Sunny J.S."/>
            <person name="Natarajan A."/>
            <person name="Saleena L.M."/>
        </authorList>
    </citation>
    <scope>NUCLEOTIDE SEQUENCE [LARGE SCALE GENOMIC DNA]</scope>
    <source>
        <strain evidence="1 2">LM102</strain>
    </source>
</reference>
<evidence type="ECO:0000313" key="1">
    <source>
        <dbReference type="EMBL" id="QBK25442.1"/>
    </source>
</evidence>
<sequence>MKNCLTYPPIDFRPIVILTFSYCRLNKNKRGELIMGCGRKHFESSSFGRRHEGCICEVVETILELQNHIVDDDDDTCGTSCFLEPLGGINNKKCNNHADTRVFMLLTEDGSPFKVMFFDKEYGWYKTPFFRVEDMFGDCCATLRAIAPTSEAYEPLSVVDGELDASGMMDFYHFKKTDTCVTVDLSRFTGIQCVADVNLNIHHKKK</sequence>